<name>A0ABU7LBU1_9NOCA</name>
<evidence type="ECO:0000256" key="4">
    <source>
        <dbReference type="ARBA" id="ARBA00023002"/>
    </source>
</evidence>
<dbReference type="RefSeq" id="WP_330134244.1">
    <property type="nucleotide sequence ID" value="NZ_JAUTXY010000006.1"/>
</dbReference>
<keyword evidence="2" id="KW-0285">Flavoprotein</keyword>
<dbReference type="InterPro" id="IPR027477">
    <property type="entry name" value="Succ_DH/fumarate_Rdtase_cat_sf"/>
</dbReference>
<evidence type="ECO:0000259" key="5">
    <source>
        <dbReference type="Pfam" id="PF00890"/>
    </source>
</evidence>
<keyword evidence="4" id="KW-0560">Oxidoreductase</keyword>
<dbReference type="InterPro" id="IPR003953">
    <property type="entry name" value="FAD-dep_OxRdtase_2_FAD-bd"/>
</dbReference>
<dbReference type="InterPro" id="IPR050315">
    <property type="entry name" value="FAD-oxidoreductase_2"/>
</dbReference>
<dbReference type="EMBL" id="JAUTXY010000006">
    <property type="protein sequence ID" value="MEE2059016.1"/>
    <property type="molecule type" value="Genomic_DNA"/>
</dbReference>
<comment type="caution">
    <text evidence="6">The sequence shown here is derived from an EMBL/GenBank/DDBJ whole genome shotgun (WGS) entry which is preliminary data.</text>
</comment>
<keyword evidence="3" id="KW-0274">FAD</keyword>
<evidence type="ECO:0000256" key="3">
    <source>
        <dbReference type="ARBA" id="ARBA00022827"/>
    </source>
</evidence>
<dbReference type="Proteomes" id="UP001336020">
    <property type="component" value="Unassembled WGS sequence"/>
</dbReference>
<accession>A0ABU7LBU1</accession>
<comment type="cofactor">
    <cofactor evidence="1">
        <name>FAD</name>
        <dbReference type="ChEBI" id="CHEBI:57692"/>
    </cofactor>
</comment>
<protein>
    <submittedName>
        <fullName evidence="6">FAD-dependent oxidoreductase</fullName>
    </submittedName>
</protein>
<feature type="domain" description="FAD-dependent oxidoreductase 2 FAD-binding" evidence="5">
    <location>
        <begin position="11"/>
        <end position="467"/>
    </location>
</feature>
<dbReference type="Pfam" id="PF00890">
    <property type="entry name" value="FAD_binding_2"/>
    <property type="match status" value="1"/>
</dbReference>
<reference evidence="6 7" key="1">
    <citation type="submission" date="2023-07" db="EMBL/GenBank/DDBJ databases">
        <authorList>
            <person name="Girao M."/>
            <person name="Carvalho M.F."/>
        </authorList>
    </citation>
    <scope>NUCLEOTIDE SEQUENCE [LARGE SCALE GENOMIC DNA]</scope>
    <source>
        <strain evidence="6 7">YIM65754</strain>
    </source>
</reference>
<evidence type="ECO:0000256" key="1">
    <source>
        <dbReference type="ARBA" id="ARBA00001974"/>
    </source>
</evidence>
<keyword evidence="7" id="KW-1185">Reference proteome</keyword>
<proteinExistence type="predicted"/>
<dbReference type="PANTHER" id="PTHR43400:SF10">
    <property type="entry name" value="3-OXOSTEROID 1-DEHYDROGENASE"/>
    <property type="match status" value="1"/>
</dbReference>
<dbReference type="InterPro" id="IPR036188">
    <property type="entry name" value="FAD/NAD-bd_sf"/>
</dbReference>
<organism evidence="6 7">
    <name type="scientific">Rhodococcus artemisiae</name>
    <dbReference type="NCBI Taxonomy" id="714159"/>
    <lineage>
        <taxon>Bacteria</taxon>
        <taxon>Bacillati</taxon>
        <taxon>Actinomycetota</taxon>
        <taxon>Actinomycetes</taxon>
        <taxon>Mycobacteriales</taxon>
        <taxon>Nocardiaceae</taxon>
        <taxon>Rhodococcus</taxon>
    </lineage>
</organism>
<evidence type="ECO:0000313" key="7">
    <source>
        <dbReference type="Proteomes" id="UP001336020"/>
    </source>
</evidence>
<dbReference type="SUPFAM" id="SSF51905">
    <property type="entry name" value="FAD/NAD(P)-binding domain"/>
    <property type="match status" value="1"/>
</dbReference>
<evidence type="ECO:0000313" key="6">
    <source>
        <dbReference type="EMBL" id="MEE2059016.1"/>
    </source>
</evidence>
<dbReference type="Gene3D" id="3.90.700.10">
    <property type="entry name" value="Succinate dehydrogenase/fumarate reductase flavoprotein, catalytic domain"/>
    <property type="match status" value="1"/>
</dbReference>
<gene>
    <name evidence="6" type="ORF">Q7514_15955</name>
</gene>
<dbReference type="PANTHER" id="PTHR43400">
    <property type="entry name" value="FUMARATE REDUCTASE"/>
    <property type="match status" value="1"/>
</dbReference>
<dbReference type="Gene3D" id="3.50.50.60">
    <property type="entry name" value="FAD/NAD(P)-binding domain"/>
    <property type="match status" value="1"/>
</dbReference>
<sequence length="499" mass="53271">MQEAQSDDTFDVVVVGFGGSGAAAAIEAHDRGARVLILEKATEETHAPTTALLAGGAMFAGNADSAHVYLSACAGKVVPHDVSRAWAEEAATLRSWIDGLSPSTFRTAEPVPSAEFDDIDGADSIISSAGEARTSDGTWAKGSGAELFAALRHAVEKRGIEVRFGARAHQLTVDNDRVNGVRFRTVGGDEYIQATSVILATGGFEFDDELKRQYLTGGDQVHFYGSQHATGDGLRMAQAVGADLWHMSRMAGRGVGHFVTSEGAVVNTIMLLDLKWLGRADQVGYIITDGNGRRFADESVQAKLGHSFFYEMLYYDAESGTFPRIPSYWIFDSRRFGAGPLSIPRYGASGGGGHSWSDDNVAETDDGWIHVGATVEEVARAAGIGNPSVVADEVERYNKACVGGEQDAFRPSGSDMTPLDQPPYYCVKLWPGGTNTSGGPRRDAHGRVVHVFGHPIPGLFACGENGSIIGERYPGLYAYYSEVLCTGRIAGRNAVHPVK</sequence>
<evidence type="ECO:0000256" key="2">
    <source>
        <dbReference type="ARBA" id="ARBA00022630"/>
    </source>
</evidence>
<dbReference type="SUPFAM" id="SSF56425">
    <property type="entry name" value="Succinate dehydrogenase/fumarate reductase flavoprotein, catalytic domain"/>
    <property type="match status" value="1"/>
</dbReference>